<reference evidence="1 2" key="1">
    <citation type="submission" date="2021-06" db="EMBL/GenBank/DDBJ databases">
        <title>Caerostris darwini draft genome.</title>
        <authorList>
            <person name="Kono N."/>
            <person name="Arakawa K."/>
        </authorList>
    </citation>
    <scope>NUCLEOTIDE SEQUENCE [LARGE SCALE GENOMIC DNA]</scope>
</reference>
<gene>
    <name evidence="1" type="ORF">CDAR_621561</name>
</gene>
<protein>
    <submittedName>
        <fullName evidence="1">Uncharacterized protein</fullName>
    </submittedName>
</protein>
<evidence type="ECO:0000313" key="1">
    <source>
        <dbReference type="EMBL" id="GIX92267.1"/>
    </source>
</evidence>
<keyword evidence="2" id="KW-1185">Reference proteome</keyword>
<dbReference type="Proteomes" id="UP001054837">
    <property type="component" value="Unassembled WGS sequence"/>
</dbReference>
<proteinExistence type="predicted"/>
<organism evidence="1 2">
    <name type="scientific">Caerostris darwini</name>
    <dbReference type="NCBI Taxonomy" id="1538125"/>
    <lineage>
        <taxon>Eukaryota</taxon>
        <taxon>Metazoa</taxon>
        <taxon>Ecdysozoa</taxon>
        <taxon>Arthropoda</taxon>
        <taxon>Chelicerata</taxon>
        <taxon>Arachnida</taxon>
        <taxon>Araneae</taxon>
        <taxon>Araneomorphae</taxon>
        <taxon>Entelegynae</taxon>
        <taxon>Araneoidea</taxon>
        <taxon>Araneidae</taxon>
        <taxon>Caerostris</taxon>
    </lineage>
</organism>
<evidence type="ECO:0000313" key="2">
    <source>
        <dbReference type="Proteomes" id="UP001054837"/>
    </source>
</evidence>
<dbReference type="AlphaFoldDB" id="A0AAV4P4N7"/>
<dbReference type="EMBL" id="BPLQ01002387">
    <property type="protein sequence ID" value="GIX92267.1"/>
    <property type="molecule type" value="Genomic_DNA"/>
</dbReference>
<sequence length="116" mass="13292">MIAMKNNFYDSLTCTVYKTSKLKERLGFQVLIHLPPLGTGDVCFLTPVWLISLRVGFVSANPSLSPEGTHCKLIRTWMGVTCLLKLVQTEWRWVTQEDYLINNHTLQSKLNSRTSF</sequence>
<name>A0AAV4P4N7_9ARAC</name>
<accession>A0AAV4P4N7</accession>
<comment type="caution">
    <text evidence="1">The sequence shown here is derived from an EMBL/GenBank/DDBJ whole genome shotgun (WGS) entry which is preliminary data.</text>
</comment>